<gene>
    <name evidence="1" type="ORF">NM208_g12845</name>
</gene>
<sequence>MESFPFEVSATEDSAALLALSQYDVVILGHNTGPFLTDPEVDALRDFVENGGGVVGVHAATSGMSTDDRYSQILGEVFNGHPPPQWSVIKLEGCGHYITNASILPQTVSAFLPTPPGSATPNREPPNRFLWFDEVYTFKCHPRHVKGREILLSACKPSDDAAGEPTDYPLSWCHTVGKGRVFYTALGHFDEAYSDSWFLETLRRAIVWVANQDE</sequence>
<accession>A0ACC1RN99</accession>
<comment type="caution">
    <text evidence="1">The sequence shown here is derived from an EMBL/GenBank/DDBJ whole genome shotgun (WGS) entry which is preliminary data.</text>
</comment>
<keyword evidence="2" id="KW-1185">Reference proteome</keyword>
<protein>
    <submittedName>
        <fullName evidence="1">Uncharacterized protein</fullName>
    </submittedName>
</protein>
<name>A0ACC1RN99_9HYPO</name>
<evidence type="ECO:0000313" key="1">
    <source>
        <dbReference type="EMBL" id="KAJ3522470.1"/>
    </source>
</evidence>
<proteinExistence type="predicted"/>
<evidence type="ECO:0000313" key="2">
    <source>
        <dbReference type="Proteomes" id="UP001148629"/>
    </source>
</evidence>
<reference evidence="1" key="1">
    <citation type="submission" date="2022-08" db="EMBL/GenBank/DDBJ databases">
        <title>Genome Sequence of Fusarium decemcellulare.</title>
        <authorList>
            <person name="Buettner E."/>
        </authorList>
    </citation>
    <scope>NUCLEOTIDE SEQUENCE</scope>
    <source>
        <strain evidence="1">Babe19</strain>
    </source>
</reference>
<organism evidence="1 2">
    <name type="scientific">Fusarium decemcellulare</name>
    <dbReference type="NCBI Taxonomy" id="57161"/>
    <lineage>
        <taxon>Eukaryota</taxon>
        <taxon>Fungi</taxon>
        <taxon>Dikarya</taxon>
        <taxon>Ascomycota</taxon>
        <taxon>Pezizomycotina</taxon>
        <taxon>Sordariomycetes</taxon>
        <taxon>Hypocreomycetidae</taxon>
        <taxon>Hypocreales</taxon>
        <taxon>Nectriaceae</taxon>
        <taxon>Fusarium</taxon>
        <taxon>Fusarium decemcellulare species complex</taxon>
    </lineage>
</organism>
<dbReference type="Proteomes" id="UP001148629">
    <property type="component" value="Unassembled WGS sequence"/>
</dbReference>
<dbReference type="EMBL" id="JANRMS010002440">
    <property type="protein sequence ID" value="KAJ3522470.1"/>
    <property type="molecule type" value="Genomic_DNA"/>
</dbReference>